<comment type="caution">
    <text evidence="1">The sequence shown here is derived from an EMBL/GenBank/DDBJ whole genome shotgun (WGS) entry which is preliminary data.</text>
</comment>
<dbReference type="AlphaFoldDB" id="A0A4Y9FNL9"/>
<protein>
    <submittedName>
        <fullName evidence="1">UDP-N-acetylglucosamine 1-carboxyvinyltransferase</fullName>
    </submittedName>
</protein>
<proteinExistence type="predicted"/>
<dbReference type="EMBL" id="SPQA01000013">
    <property type="protein sequence ID" value="TFU30804.1"/>
    <property type="molecule type" value="Genomic_DNA"/>
</dbReference>
<sequence>MIVGSNPSTAFQYLIYQNLTKQKALEMGLF</sequence>
<dbReference type="Proteomes" id="UP000297747">
    <property type="component" value="Unassembled WGS sequence"/>
</dbReference>
<organism evidence="1 2">
    <name type="scientific">Streptococcus acidominimus</name>
    <dbReference type="NCBI Taxonomy" id="1326"/>
    <lineage>
        <taxon>Bacteria</taxon>
        <taxon>Bacillati</taxon>
        <taxon>Bacillota</taxon>
        <taxon>Bacilli</taxon>
        <taxon>Lactobacillales</taxon>
        <taxon>Streptococcaceae</taxon>
        <taxon>Streptococcus</taxon>
    </lineage>
</organism>
<gene>
    <name evidence="1" type="ORF">E4U01_04730</name>
</gene>
<accession>A0A4Y9FNL9</accession>
<evidence type="ECO:0000313" key="2">
    <source>
        <dbReference type="Proteomes" id="UP000297747"/>
    </source>
</evidence>
<keyword evidence="1" id="KW-0808">Transferase</keyword>
<evidence type="ECO:0000313" key="1">
    <source>
        <dbReference type="EMBL" id="TFU30804.1"/>
    </source>
</evidence>
<name>A0A4Y9FNL9_STRAI</name>
<dbReference type="GO" id="GO:0016740">
    <property type="term" value="F:transferase activity"/>
    <property type="evidence" value="ECO:0007669"/>
    <property type="project" value="UniProtKB-KW"/>
</dbReference>
<reference evidence="1 2" key="1">
    <citation type="submission" date="2019-03" db="EMBL/GenBank/DDBJ databases">
        <title>Diversity of the mouse oral microbiome.</title>
        <authorList>
            <person name="Joseph S."/>
            <person name="Aduse-Opoku J."/>
            <person name="Curtis M."/>
            <person name="Wade W."/>
            <person name="Hashim A."/>
        </authorList>
    </citation>
    <scope>NUCLEOTIDE SEQUENCE [LARGE SCALE GENOMIC DNA]</scope>
    <source>
        <strain evidence="1 2">HT4</strain>
    </source>
</reference>